<evidence type="ECO:0000256" key="1">
    <source>
        <dbReference type="ARBA" id="ARBA00004123"/>
    </source>
</evidence>
<dbReference type="EMBL" id="JAGEUA010000005">
    <property type="protein sequence ID" value="KAL0979764.1"/>
    <property type="molecule type" value="Genomic_DNA"/>
</dbReference>
<comment type="caution">
    <text evidence="6">The sequence shown here is derived from an EMBL/GenBank/DDBJ whole genome shotgun (WGS) entry which is preliminary data.</text>
</comment>
<name>A0ABD0WSH0_UMBPY</name>
<dbReference type="InterPro" id="IPR040424">
    <property type="entry name" value="Smn1"/>
</dbReference>
<evidence type="ECO:0000256" key="3">
    <source>
        <dbReference type="ARBA" id="ARBA00022664"/>
    </source>
</evidence>
<dbReference type="Pfam" id="PF20635">
    <property type="entry name" value="SMN_YG-box"/>
    <property type="match status" value="1"/>
</dbReference>
<evidence type="ECO:0000256" key="5">
    <source>
        <dbReference type="ARBA" id="ARBA00023242"/>
    </source>
</evidence>
<dbReference type="Gene3D" id="3.40.190.10">
    <property type="entry name" value="Periplasmic binding protein-like II"/>
    <property type="match status" value="1"/>
</dbReference>
<dbReference type="GO" id="GO:0005634">
    <property type="term" value="C:nucleus"/>
    <property type="evidence" value="ECO:0007669"/>
    <property type="project" value="UniProtKB-SubCell"/>
</dbReference>
<dbReference type="CDD" id="cd22852">
    <property type="entry name" value="SMN_C"/>
    <property type="match status" value="1"/>
</dbReference>
<comment type="subcellular location">
    <subcellularLocation>
        <location evidence="1">Nucleus</location>
    </subcellularLocation>
</comment>
<accession>A0ABD0WSH0</accession>
<gene>
    <name evidence="6" type="ORF">UPYG_G00189350</name>
</gene>
<dbReference type="PANTHER" id="PTHR39267">
    <property type="entry name" value="SURVIVAL MOTOR NEURON-LIKE PROTEIN 1"/>
    <property type="match status" value="1"/>
</dbReference>
<keyword evidence="3" id="KW-0507">mRNA processing</keyword>
<reference evidence="6 7" key="1">
    <citation type="submission" date="2024-06" db="EMBL/GenBank/DDBJ databases">
        <authorList>
            <person name="Pan Q."/>
            <person name="Wen M."/>
            <person name="Jouanno E."/>
            <person name="Zahm M."/>
            <person name="Klopp C."/>
            <person name="Cabau C."/>
            <person name="Louis A."/>
            <person name="Berthelot C."/>
            <person name="Parey E."/>
            <person name="Roest Crollius H."/>
            <person name="Montfort J."/>
            <person name="Robinson-Rechavi M."/>
            <person name="Bouchez O."/>
            <person name="Lampietro C."/>
            <person name="Lopez Roques C."/>
            <person name="Donnadieu C."/>
            <person name="Postlethwait J."/>
            <person name="Bobe J."/>
            <person name="Verreycken H."/>
            <person name="Guiguen Y."/>
        </authorList>
    </citation>
    <scope>NUCLEOTIDE SEQUENCE [LARGE SCALE GENOMIC DNA]</scope>
    <source>
        <strain evidence="6">Up_M1</strain>
        <tissue evidence="6">Testis</tissue>
    </source>
</reference>
<dbReference type="PANTHER" id="PTHR39267:SF1">
    <property type="entry name" value="SURVIVAL MOTOR NEURON PROTEIN"/>
    <property type="match status" value="1"/>
</dbReference>
<keyword evidence="7" id="KW-1185">Reference proteome</keyword>
<keyword evidence="4" id="KW-0508">mRNA splicing</keyword>
<dbReference type="AlphaFoldDB" id="A0ABD0WSH0"/>
<sequence>MFHALNLNLNPIKGPPMWGPVFPPGPPTMPGFRMGRLQATSLPLVLFLQDGLPMMHCGPPMIPPPPPMSPGGEDDEALGSMLIAWYMSGYHTGYYLGLKQGRKEAASGRKSHHK</sequence>
<evidence type="ECO:0000256" key="2">
    <source>
        <dbReference type="ARBA" id="ARBA00005371"/>
    </source>
</evidence>
<proteinExistence type="inferred from homology"/>
<dbReference type="InterPro" id="IPR047313">
    <property type="entry name" value="SMN_C"/>
</dbReference>
<evidence type="ECO:0000313" key="7">
    <source>
        <dbReference type="Proteomes" id="UP001557470"/>
    </source>
</evidence>
<keyword evidence="5" id="KW-0539">Nucleus</keyword>
<dbReference type="GO" id="GO:0006397">
    <property type="term" value="P:mRNA processing"/>
    <property type="evidence" value="ECO:0007669"/>
    <property type="project" value="UniProtKB-KW"/>
</dbReference>
<organism evidence="6 7">
    <name type="scientific">Umbra pygmaea</name>
    <name type="common">Eastern mudminnow</name>
    <dbReference type="NCBI Taxonomy" id="75934"/>
    <lineage>
        <taxon>Eukaryota</taxon>
        <taxon>Metazoa</taxon>
        <taxon>Chordata</taxon>
        <taxon>Craniata</taxon>
        <taxon>Vertebrata</taxon>
        <taxon>Euteleostomi</taxon>
        <taxon>Actinopterygii</taxon>
        <taxon>Neopterygii</taxon>
        <taxon>Teleostei</taxon>
        <taxon>Protacanthopterygii</taxon>
        <taxon>Esociformes</taxon>
        <taxon>Umbridae</taxon>
        <taxon>Umbra</taxon>
    </lineage>
</organism>
<dbReference type="Proteomes" id="UP001557470">
    <property type="component" value="Unassembled WGS sequence"/>
</dbReference>
<evidence type="ECO:0000256" key="4">
    <source>
        <dbReference type="ARBA" id="ARBA00023187"/>
    </source>
</evidence>
<protein>
    <submittedName>
        <fullName evidence="6">Uncharacterized protein</fullName>
    </submittedName>
</protein>
<evidence type="ECO:0000313" key="6">
    <source>
        <dbReference type="EMBL" id="KAL0979764.1"/>
    </source>
</evidence>
<dbReference type="GO" id="GO:0008380">
    <property type="term" value="P:RNA splicing"/>
    <property type="evidence" value="ECO:0007669"/>
    <property type="project" value="UniProtKB-KW"/>
</dbReference>
<comment type="similarity">
    <text evidence="2">Belongs to the SMN family.</text>
</comment>